<feature type="coiled-coil region" evidence="1">
    <location>
        <begin position="12"/>
        <end position="39"/>
    </location>
</feature>
<evidence type="ECO:0000313" key="2">
    <source>
        <dbReference type="EMBL" id="KAK9712228.1"/>
    </source>
</evidence>
<dbReference type="AlphaFoldDB" id="A0AAW1K2W1"/>
<proteinExistence type="predicted"/>
<dbReference type="EMBL" id="JASPKY010000266">
    <property type="protein sequence ID" value="KAK9712228.1"/>
    <property type="molecule type" value="Genomic_DNA"/>
</dbReference>
<keyword evidence="1" id="KW-0175">Coiled coil</keyword>
<evidence type="ECO:0000313" key="3">
    <source>
        <dbReference type="Proteomes" id="UP001458880"/>
    </source>
</evidence>
<keyword evidence="3" id="KW-1185">Reference proteome</keyword>
<dbReference type="Proteomes" id="UP001458880">
    <property type="component" value="Unassembled WGS sequence"/>
</dbReference>
<sequence>MEHISQNQLHNYEDVLEKIESKQKICNELKKKIQAIDNKIIATGLTLKQNVVKEKIFKLFVKVYHSIFDIYDQLSDKICQSEIEMLSNSSSKFYFIEIYVSKSFQERIIQNNWIVNVTLRSSTKRISKSFNLKEGLTNPISVVIPFTNSIDEVSADVYLIWPGERTWPVVKIASCLVDISYHFQLYTDTKIRGTLYPKIVKLSKLHHFKCSLKLPVVKCRLSSNVDLRGFLETLIKNSYHNWDPRKESCFSKTDHTAHAKTTTGFGNIITIELDTNANTLTLHASASELFYLKKYFLIELIQETYDIKRNIGKNIKDLLDNFEENRGHSDILHIYQEINSVNV</sequence>
<gene>
    <name evidence="2" type="ORF">QE152_g24991</name>
</gene>
<organism evidence="2 3">
    <name type="scientific">Popillia japonica</name>
    <name type="common">Japanese beetle</name>
    <dbReference type="NCBI Taxonomy" id="7064"/>
    <lineage>
        <taxon>Eukaryota</taxon>
        <taxon>Metazoa</taxon>
        <taxon>Ecdysozoa</taxon>
        <taxon>Arthropoda</taxon>
        <taxon>Hexapoda</taxon>
        <taxon>Insecta</taxon>
        <taxon>Pterygota</taxon>
        <taxon>Neoptera</taxon>
        <taxon>Endopterygota</taxon>
        <taxon>Coleoptera</taxon>
        <taxon>Polyphaga</taxon>
        <taxon>Scarabaeiformia</taxon>
        <taxon>Scarabaeidae</taxon>
        <taxon>Rutelinae</taxon>
        <taxon>Popillia</taxon>
    </lineage>
</organism>
<name>A0AAW1K2W1_POPJA</name>
<evidence type="ECO:0000256" key="1">
    <source>
        <dbReference type="SAM" id="Coils"/>
    </source>
</evidence>
<reference evidence="2 3" key="1">
    <citation type="journal article" date="2024" name="BMC Genomics">
        <title>De novo assembly and annotation of Popillia japonica's genome with initial clues to its potential as an invasive pest.</title>
        <authorList>
            <person name="Cucini C."/>
            <person name="Boschi S."/>
            <person name="Funari R."/>
            <person name="Cardaioli E."/>
            <person name="Iannotti N."/>
            <person name="Marturano G."/>
            <person name="Paoli F."/>
            <person name="Bruttini M."/>
            <person name="Carapelli A."/>
            <person name="Frati F."/>
            <person name="Nardi F."/>
        </authorList>
    </citation>
    <scope>NUCLEOTIDE SEQUENCE [LARGE SCALE GENOMIC DNA]</scope>
    <source>
        <strain evidence="2">DMR45628</strain>
    </source>
</reference>
<accession>A0AAW1K2W1</accession>
<comment type="caution">
    <text evidence="2">The sequence shown here is derived from an EMBL/GenBank/DDBJ whole genome shotgun (WGS) entry which is preliminary data.</text>
</comment>
<protein>
    <submittedName>
        <fullName evidence="2">Uncharacterized protein</fullName>
    </submittedName>
</protein>